<keyword evidence="1 4" id="KW-0413">Isomerase</keyword>
<accession>A0ABP9GWW9</accession>
<name>A0ABP9GWW9_9FLAO</name>
<dbReference type="Gene3D" id="3.10.50.40">
    <property type="match status" value="2"/>
</dbReference>
<dbReference type="PANTHER" id="PTHR47245">
    <property type="entry name" value="PEPTIDYLPROLYL ISOMERASE"/>
    <property type="match status" value="1"/>
</dbReference>
<feature type="chain" id="PRO_5046730240" evidence="2">
    <location>
        <begin position="21"/>
        <end position="651"/>
    </location>
</feature>
<keyword evidence="2" id="KW-0732">Signal</keyword>
<dbReference type="RefSeq" id="WP_345193841.1">
    <property type="nucleotide sequence ID" value="NZ_BAABJJ010000044.1"/>
</dbReference>
<reference evidence="5" key="1">
    <citation type="journal article" date="2019" name="Int. J. Syst. Evol. Microbiol.">
        <title>The Global Catalogue of Microorganisms (GCM) 10K type strain sequencing project: providing services to taxonomists for standard genome sequencing and annotation.</title>
        <authorList>
            <consortium name="The Broad Institute Genomics Platform"/>
            <consortium name="The Broad Institute Genome Sequencing Center for Infectious Disease"/>
            <person name="Wu L."/>
            <person name="Ma J."/>
        </authorList>
    </citation>
    <scope>NUCLEOTIDE SEQUENCE [LARGE SCALE GENOMIC DNA]</scope>
    <source>
        <strain evidence="5">JCM 18285</strain>
    </source>
</reference>
<dbReference type="PROSITE" id="PS50198">
    <property type="entry name" value="PPIC_PPIASE_2"/>
    <property type="match status" value="2"/>
</dbReference>
<dbReference type="Pfam" id="PF00639">
    <property type="entry name" value="Rotamase"/>
    <property type="match status" value="2"/>
</dbReference>
<evidence type="ECO:0000256" key="1">
    <source>
        <dbReference type="PROSITE-ProRule" id="PRU00278"/>
    </source>
</evidence>
<feature type="domain" description="PpiC" evidence="3">
    <location>
        <begin position="226"/>
        <end position="328"/>
    </location>
</feature>
<organism evidence="4 5">
    <name type="scientific">Algibacter agarivorans</name>
    <dbReference type="NCBI Taxonomy" id="1109741"/>
    <lineage>
        <taxon>Bacteria</taxon>
        <taxon>Pseudomonadati</taxon>
        <taxon>Bacteroidota</taxon>
        <taxon>Flavobacteriia</taxon>
        <taxon>Flavobacteriales</taxon>
        <taxon>Flavobacteriaceae</taxon>
        <taxon>Algibacter</taxon>
    </lineage>
</organism>
<dbReference type="PANTHER" id="PTHR47245:SF2">
    <property type="entry name" value="PEPTIDYL-PROLYL CIS-TRANS ISOMERASE HP_0175-RELATED"/>
    <property type="match status" value="1"/>
</dbReference>
<protein>
    <submittedName>
        <fullName evidence="4">Peptidylprolyl isomerase</fullName>
    </submittedName>
</protein>
<dbReference type="InterPro" id="IPR050245">
    <property type="entry name" value="PrsA_foldase"/>
</dbReference>
<dbReference type="SUPFAM" id="SSF54534">
    <property type="entry name" value="FKBP-like"/>
    <property type="match status" value="2"/>
</dbReference>
<comment type="caution">
    <text evidence="4">The sequence shown here is derived from an EMBL/GenBank/DDBJ whole genome shotgun (WGS) entry which is preliminary data.</text>
</comment>
<evidence type="ECO:0000313" key="5">
    <source>
        <dbReference type="Proteomes" id="UP001501302"/>
    </source>
</evidence>
<dbReference type="InterPro" id="IPR046357">
    <property type="entry name" value="PPIase_dom_sf"/>
</dbReference>
<feature type="domain" description="PpiC" evidence="3">
    <location>
        <begin position="122"/>
        <end position="221"/>
    </location>
</feature>
<evidence type="ECO:0000256" key="2">
    <source>
        <dbReference type="SAM" id="SignalP"/>
    </source>
</evidence>
<keyword evidence="5" id="KW-1185">Reference proteome</keyword>
<dbReference type="Pfam" id="PF13145">
    <property type="entry name" value="Rotamase_2"/>
    <property type="match status" value="1"/>
</dbReference>
<sequence>MKLKYFFTLFFTLLLVYVNAQSENKAILFSVDGAPVYTSEFIRVYNKNLDLVQDESQKDVDEYLKLFTSYKLKLKEAKALGLHKKPTYLRELSNYKKQLAKSFITDSKVTDALVEEAYDRLSYDVKANHILIKISENASPEDTLVAYNNIMKLRDRALSEGFEKVRKEVHNGQTIYGEELGYFTGFKMVYKFETAAFNTDIGAVSLPFRTRFGYHIVNVLDKRKSRGERTVAHIMVMNKEKDSLAEKPEDRIQDINKKLSQGEDFKYLAKQFSDDKNSAPKGGMLPPISSGQLNVPEFETVTFGLENIGDVSEPFKTNFGWHIVKLYGKKPIPEFKAMEPELVEKVKRDDRSKLIDQALVDKLKKRYNVGNELPGMDYFVSVFNNDYFKRTWKLPEDFKADQPLIKIGKKQFSYRDFGDYLQKTQRTATQKGAYESIISKKYESFLKENLIKYQEDHLEEENEEFAYIVSEYRDGLLLFELMETTIWNAAKTDSIGIQEYYSNHKNNYILPERIDAVVASSTKQKTLKKVSKLLDEGMDLDQIKSLVNSNDEIEVIFTSDVMDTKHQALPEKFDFKKGISKIYKHNNAYVLVQVKDILPETQKTLEEAKGTVISDYQTYKEANWIKELGAKYKIVINQEVLENVKSQLKKQ</sequence>
<dbReference type="InterPro" id="IPR000297">
    <property type="entry name" value="PPIase_PpiC"/>
</dbReference>
<gene>
    <name evidence="4" type="ORF">GCM10023314_31850</name>
</gene>
<dbReference type="EMBL" id="BAABJJ010000044">
    <property type="protein sequence ID" value="GAA4955722.1"/>
    <property type="molecule type" value="Genomic_DNA"/>
</dbReference>
<feature type="signal peptide" evidence="2">
    <location>
        <begin position="1"/>
        <end position="20"/>
    </location>
</feature>
<dbReference type="GO" id="GO:0016853">
    <property type="term" value="F:isomerase activity"/>
    <property type="evidence" value="ECO:0007669"/>
    <property type="project" value="UniProtKB-KW"/>
</dbReference>
<keyword evidence="1" id="KW-0697">Rotamase</keyword>
<proteinExistence type="predicted"/>
<evidence type="ECO:0000259" key="3">
    <source>
        <dbReference type="PROSITE" id="PS50198"/>
    </source>
</evidence>
<evidence type="ECO:0000313" key="4">
    <source>
        <dbReference type="EMBL" id="GAA4955722.1"/>
    </source>
</evidence>
<dbReference type="Proteomes" id="UP001501302">
    <property type="component" value="Unassembled WGS sequence"/>
</dbReference>